<protein>
    <recommendedName>
        <fullName evidence="4">NADH:flavin oxidoreductase/NADH oxidase N-terminal domain-containing protein</fullName>
    </recommendedName>
</protein>
<dbReference type="InterPro" id="IPR045247">
    <property type="entry name" value="Oye-like"/>
</dbReference>
<evidence type="ECO:0000256" key="3">
    <source>
        <dbReference type="ARBA" id="ARBA00023002"/>
    </source>
</evidence>
<comment type="cofactor">
    <cofactor evidence="1">
        <name>FMN</name>
        <dbReference type="ChEBI" id="CHEBI:58210"/>
    </cofactor>
</comment>
<dbReference type="GO" id="GO:0005829">
    <property type="term" value="C:cytosol"/>
    <property type="evidence" value="ECO:0007669"/>
    <property type="project" value="UniProtKB-ARBA"/>
</dbReference>
<dbReference type="FunFam" id="3.20.20.70:FF:000059">
    <property type="entry name" value="N-ethylmaleimide reductase, FMN-linked"/>
    <property type="match status" value="1"/>
</dbReference>
<dbReference type="AlphaFoldDB" id="A0A1X2HRW3"/>
<name>A0A1X2HRW3_SYNRA</name>
<dbReference type="InterPro" id="IPR013785">
    <property type="entry name" value="Aldolase_TIM"/>
</dbReference>
<evidence type="ECO:0000256" key="1">
    <source>
        <dbReference type="ARBA" id="ARBA00001917"/>
    </source>
</evidence>
<evidence type="ECO:0000256" key="2">
    <source>
        <dbReference type="ARBA" id="ARBA00005979"/>
    </source>
</evidence>
<accession>A0A1X2HRW3</accession>
<comment type="similarity">
    <text evidence="2">Belongs to the NADH:flavin oxidoreductase/NADH oxidase family.</text>
</comment>
<keyword evidence="3" id="KW-0560">Oxidoreductase</keyword>
<dbReference type="EMBL" id="MCGN01000001">
    <property type="protein sequence ID" value="ORZ02320.1"/>
    <property type="molecule type" value="Genomic_DNA"/>
</dbReference>
<keyword evidence="6" id="KW-1185">Reference proteome</keyword>
<evidence type="ECO:0000313" key="5">
    <source>
        <dbReference type="EMBL" id="ORZ02320.1"/>
    </source>
</evidence>
<dbReference type="OMA" id="NEMQPDG"/>
<dbReference type="SUPFAM" id="SSF51395">
    <property type="entry name" value="FMN-linked oxidoreductases"/>
    <property type="match status" value="1"/>
</dbReference>
<dbReference type="FunCoup" id="A0A1X2HRW3">
    <property type="interactions" value="281"/>
</dbReference>
<dbReference type="PANTHER" id="PTHR22893:SF91">
    <property type="entry name" value="NADPH DEHYDROGENASE 2-RELATED"/>
    <property type="match status" value="1"/>
</dbReference>
<dbReference type="InterPro" id="IPR001155">
    <property type="entry name" value="OxRdtase_FMN_N"/>
</dbReference>
<gene>
    <name evidence="5" type="ORF">BCR43DRAFT_554852</name>
</gene>
<dbReference type="CDD" id="cd02933">
    <property type="entry name" value="OYE_like_FMN"/>
    <property type="match status" value="1"/>
</dbReference>
<feature type="domain" description="NADH:flavin oxidoreductase/NADH oxidase N-terminal" evidence="4">
    <location>
        <begin position="13"/>
        <end position="351"/>
    </location>
</feature>
<organism evidence="5 6">
    <name type="scientific">Syncephalastrum racemosum</name>
    <name type="common">Filamentous fungus</name>
    <dbReference type="NCBI Taxonomy" id="13706"/>
    <lineage>
        <taxon>Eukaryota</taxon>
        <taxon>Fungi</taxon>
        <taxon>Fungi incertae sedis</taxon>
        <taxon>Mucoromycota</taxon>
        <taxon>Mucoromycotina</taxon>
        <taxon>Mucoromycetes</taxon>
        <taxon>Mucorales</taxon>
        <taxon>Syncephalastraceae</taxon>
        <taxon>Syncephalastrum</taxon>
    </lineage>
</organism>
<dbReference type="PANTHER" id="PTHR22893">
    <property type="entry name" value="NADH OXIDOREDUCTASE-RELATED"/>
    <property type="match status" value="1"/>
</dbReference>
<dbReference type="InParanoid" id="A0A1X2HRW3"/>
<dbReference type="GO" id="GO:0010181">
    <property type="term" value="F:FMN binding"/>
    <property type="evidence" value="ECO:0007669"/>
    <property type="project" value="InterPro"/>
</dbReference>
<sequence length="396" mass="43293">MVTSASSLSSSALFQPIKVGAHQLQHRVVMAPTTRMRTPIATGVPTPSMVEYFRQRSTSGGLLIAEATVISPDQGAYPGAPGIWADEQVAGWKKVTEAAHSQGAVIFDQLWHIGRAASPNWMPATKQPVGPSAIAAQGNNLFDGGPYVVPHALTIPEIKDIIQDFVKAANNAIRAGFDGVELHAASGYLLDQFINTSSNKRADAYGGSIENRARLVLETVDAVVEAVGEERTAVRFGPFMGFQSMEDESPYETWGYLTEQLQARHPNLAYLHFVEPRDTYAPPDDKTKELVSLDPFRAIWRGPFISADGYTNNLKLAEDTANRTGNLISFGRGYIANPDLVLRLKHGWPLNPYDRSTFYFGGEKGYNDYPIYSVEKQSSVEETTETQGAPVDLVQA</sequence>
<dbReference type="OrthoDB" id="276546at2759"/>
<evidence type="ECO:0000313" key="6">
    <source>
        <dbReference type="Proteomes" id="UP000242180"/>
    </source>
</evidence>
<dbReference type="STRING" id="13706.A0A1X2HRW3"/>
<dbReference type="Pfam" id="PF00724">
    <property type="entry name" value="Oxidored_FMN"/>
    <property type="match status" value="1"/>
</dbReference>
<comment type="caution">
    <text evidence="5">The sequence shown here is derived from an EMBL/GenBank/DDBJ whole genome shotgun (WGS) entry which is preliminary data.</text>
</comment>
<dbReference type="Gene3D" id="3.20.20.70">
    <property type="entry name" value="Aldolase class I"/>
    <property type="match status" value="1"/>
</dbReference>
<reference evidence="5 6" key="1">
    <citation type="submission" date="2016-07" db="EMBL/GenBank/DDBJ databases">
        <title>Pervasive Adenine N6-methylation of Active Genes in Fungi.</title>
        <authorList>
            <consortium name="DOE Joint Genome Institute"/>
            <person name="Mondo S.J."/>
            <person name="Dannebaum R.O."/>
            <person name="Kuo R.C."/>
            <person name="Labutti K."/>
            <person name="Haridas S."/>
            <person name="Kuo A."/>
            <person name="Salamov A."/>
            <person name="Ahrendt S.R."/>
            <person name="Lipzen A."/>
            <person name="Sullivan W."/>
            <person name="Andreopoulos W.B."/>
            <person name="Clum A."/>
            <person name="Lindquist E."/>
            <person name="Daum C."/>
            <person name="Ramamoorthy G.K."/>
            <person name="Gryganskyi A."/>
            <person name="Culley D."/>
            <person name="Magnuson J.K."/>
            <person name="James T.Y."/>
            <person name="O'Malley M.A."/>
            <person name="Stajich J.E."/>
            <person name="Spatafora J.W."/>
            <person name="Visel A."/>
            <person name="Grigoriev I.V."/>
        </authorList>
    </citation>
    <scope>NUCLEOTIDE SEQUENCE [LARGE SCALE GENOMIC DNA]</scope>
    <source>
        <strain evidence="5 6">NRRL 2496</strain>
    </source>
</reference>
<dbReference type="Proteomes" id="UP000242180">
    <property type="component" value="Unassembled WGS sequence"/>
</dbReference>
<evidence type="ECO:0000259" key="4">
    <source>
        <dbReference type="Pfam" id="PF00724"/>
    </source>
</evidence>
<proteinExistence type="inferred from homology"/>
<dbReference type="GO" id="GO:0016628">
    <property type="term" value="F:oxidoreductase activity, acting on the CH-CH group of donors, NAD or NADP as acceptor"/>
    <property type="evidence" value="ECO:0007669"/>
    <property type="project" value="UniProtKB-ARBA"/>
</dbReference>